<accession>A0A6C0LUX9</accession>
<proteinExistence type="predicted"/>
<reference evidence="1" key="1">
    <citation type="journal article" date="2020" name="Nature">
        <title>Giant virus diversity and host interactions through global metagenomics.</title>
        <authorList>
            <person name="Schulz F."/>
            <person name="Roux S."/>
            <person name="Paez-Espino D."/>
            <person name="Jungbluth S."/>
            <person name="Walsh D.A."/>
            <person name="Denef V.J."/>
            <person name="McMahon K.D."/>
            <person name="Konstantinidis K.T."/>
            <person name="Eloe-Fadrosh E.A."/>
            <person name="Kyrpides N.C."/>
            <person name="Woyke T."/>
        </authorList>
    </citation>
    <scope>NUCLEOTIDE SEQUENCE</scope>
    <source>
        <strain evidence="1">GVMAG-S-1016713-123</strain>
    </source>
</reference>
<dbReference type="AlphaFoldDB" id="A0A6C0LUX9"/>
<protein>
    <submittedName>
        <fullName evidence="1">Uncharacterized protein</fullName>
    </submittedName>
</protein>
<sequence>MIYIAVTRFSDSTFTENYMFNKETNNGLWAYNTPVTLKQKYDNDSVFIVLEMNNTTNKIMGASIVTNLYETHKYRMYNDDNYNRFCYNGRYRIDCSQFADKEHVDIISHLENICFKGKRHLKRGQGIQVLSNKNVHLYLNDHDNISLLMPLQHMFVTRFGNVMKPRLIIKP</sequence>
<evidence type="ECO:0000313" key="1">
    <source>
        <dbReference type="EMBL" id="QHU34427.1"/>
    </source>
</evidence>
<dbReference type="EMBL" id="MN740570">
    <property type="protein sequence ID" value="QHU34427.1"/>
    <property type="molecule type" value="Genomic_DNA"/>
</dbReference>
<organism evidence="1">
    <name type="scientific">viral metagenome</name>
    <dbReference type="NCBI Taxonomy" id="1070528"/>
    <lineage>
        <taxon>unclassified sequences</taxon>
        <taxon>metagenomes</taxon>
        <taxon>organismal metagenomes</taxon>
    </lineage>
</organism>
<name>A0A6C0LUX9_9ZZZZ</name>